<dbReference type="Gene3D" id="3.40.630.30">
    <property type="match status" value="1"/>
</dbReference>
<evidence type="ECO:0000313" key="3">
    <source>
        <dbReference type="Proteomes" id="UP001321804"/>
    </source>
</evidence>
<keyword evidence="3" id="KW-1185">Reference proteome</keyword>
<dbReference type="RefSeq" id="WP_317698230.1">
    <property type="nucleotide sequence ID" value="NZ_AP026801.1"/>
</dbReference>
<dbReference type="InterPro" id="IPR000182">
    <property type="entry name" value="GNAT_dom"/>
</dbReference>
<dbReference type="SUPFAM" id="SSF55729">
    <property type="entry name" value="Acyl-CoA N-acyltransferases (Nat)"/>
    <property type="match status" value="1"/>
</dbReference>
<sequence>MIKYLTLNSFEKDQLINLYKSVGWFAYCNNYDLLQKAVSKSLVTVSAFEHEQLLGLIRVVGDGVSIIYIQDLLVNPKYQRQGIGSELLKRVCIKYKSVRQKVLLTEEAPTVRNFYEKLGFTSCDQGNEVAFYREF</sequence>
<protein>
    <submittedName>
        <fullName evidence="2">N-acetyltransferase</fullName>
    </submittedName>
</protein>
<dbReference type="KEGG" id="xak:KIMC2_08810"/>
<dbReference type="AlphaFoldDB" id="A0AAU9CY33"/>
<organism evidence="2 3">
    <name type="scientific">Xylocopilactobacillus apis</name>
    <dbReference type="NCBI Taxonomy" id="2932183"/>
    <lineage>
        <taxon>Bacteria</taxon>
        <taxon>Bacillati</taxon>
        <taxon>Bacillota</taxon>
        <taxon>Bacilli</taxon>
        <taxon>Lactobacillales</taxon>
        <taxon>Lactobacillaceae</taxon>
        <taxon>Xylocopilactobacillus</taxon>
    </lineage>
</organism>
<dbReference type="PROSITE" id="PS51186">
    <property type="entry name" value="GNAT"/>
    <property type="match status" value="1"/>
</dbReference>
<dbReference type="PANTHER" id="PTHR43233:SF1">
    <property type="entry name" value="FAMILY N-ACETYLTRANSFERASE, PUTATIVE (AFU_ORTHOLOGUE AFUA_6G03350)-RELATED"/>
    <property type="match status" value="1"/>
</dbReference>
<feature type="domain" description="N-acetyltransferase" evidence="1">
    <location>
        <begin position="2"/>
        <end position="135"/>
    </location>
</feature>
<dbReference type="Proteomes" id="UP001321804">
    <property type="component" value="Chromosome"/>
</dbReference>
<evidence type="ECO:0000259" key="1">
    <source>
        <dbReference type="PROSITE" id="PS51186"/>
    </source>
</evidence>
<gene>
    <name evidence="2" type="ORF">KIMC2_08810</name>
</gene>
<dbReference type="PANTHER" id="PTHR43233">
    <property type="entry name" value="FAMILY N-ACETYLTRANSFERASE, PUTATIVE (AFU_ORTHOLOGUE AFUA_6G03350)-RELATED"/>
    <property type="match status" value="1"/>
</dbReference>
<dbReference type="EMBL" id="AP026801">
    <property type="protein sequence ID" value="BDR56319.1"/>
    <property type="molecule type" value="Genomic_DNA"/>
</dbReference>
<dbReference type="Pfam" id="PF13673">
    <property type="entry name" value="Acetyltransf_10"/>
    <property type="match status" value="1"/>
</dbReference>
<reference evidence="2 3" key="1">
    <citation type="journal article" date="2023" name="Microbiol. Spectr.">
        <title>Symbiosis of Carpenter Bees with Uncharacterized Lactic Acid Bacteria Showing NAD Auxotrophy.</title>
        <authorList>
            <person name="Kawasaki S."/>
            <person name="Ozawa K."/>
            <person name="Mori T."/>
            <person name="Yamamoto A."/>
            <person name="Ito M."/>
            <person name="Ohkuma M."/>
            <person name="Sakamoto M."/>
            <person name="Matsutani M."/>
        </authorList>
    </citation>
    <scope>NUCLEOTIDE SEQUENCE [LARGE SCALE GENOMIC DNA]</scope>
    <source>
        <strain evidence="2 3">KimC2</strain>
    </source>
</reference>
<dbReference type="CDD" id="cd04301">
    <property type="entry name" value="NAT_SF"/>
    <property type="match status" value="1"/>
</dbReference>
<name>A0AAU9CY33_9LACO</name>
<accession>A0AAU9CY33</accession>
<proteinExistence type="predicted"/>
<dbReference type="InterPro" id="IPR016181">
    <property type="entry name" value="Acyl_CoA_acyltransferase"/>
</dbReference>
<evidence type="ECO:0000313" key="2">
    <source>
        <dbReference type="EMBL" id="BDR56319.1"/>
    </source>
</evidence>
<dbReference type="InterPro" id="IPR053144">
    <property type="entry name" value="Acetyltransferase_Butenolide"/>
</dbReference>
<dbReference type="GO" id="GO:0016747">
    <property type="term" value="F:acyltransferase activity, transferring groups other than amino-acyl groups"/>
    <property type="evidence" value="ECO:0007669"/>
    <property type="project" value="InterPro"/>
</dbReference>